<comment type="caution">
    <text evidence="2">The sequence shown here is derived from an EMBL/GenBank/DDBJ whole genome shotgun (WGS) entry which is preliminary data.</text>
</comment>
<dbReference type="EMBL" id="JABFAC010000003">
    <property type="protein sequence ID" value="MBA0608315.1"/>
    <property type="molecule type" value="Genomic_DNA"/>
</dbReference>
<reference evidence="2 3" key="1">
    <citation type="journal article" date="2019" name="Genome Biol. Evol.">
        <title>Insights into the evolution of the New World diploid cottons (Gossypium, subgenus Houzingenia) based on genome sequencing.</title>
        <authorList>
            <person name="Grover C.E."/>
            <person name="Arick M.A. 2nd"/>
            <person name="Thrash A."/>
            <person name="Conover J.L."/>
            <person name="Sanders W.S."/>
            <person name="Peterson D.G."/>
            <person name="Frelichowski J.E."/>
            <person name="Scheffler J.A."/>
            <person name="Scheffler B.E."/>
            <person name="Wendel J.F."/>
        </authorList>
    </citation>
    <scope>NUCLEOTIDE SEQUENCE [LARGE SCALE GENOMIC DNA]</scope>
    <source>
        <strain evidence="2">27</strain>
        <tissue evidence="2">Leaf</tissue>
    </source>
</reference>
<dbReference type="SUPFAM" id="SSF53098">
    <property type="entry name" value="Ribonuclease H-like"/>
    <property type="match status" value="1"/>
</dbReference>
<dbReference type="CDD" id="cd06222">
    <property type="entry name" value="RNase_H_like"/>
    <property type="match status" value="1"/>
</dbReference>
<dbReference type="Pfam" id="PF13456">
    <property type="entry name" value="RVT_3"/>
    <property type="match status" value="1"/>
</dbReference>
<evidence type="ECO:0000313" key="2">
    <source>
        <dbReference type="EMBL" id="MBA0608315.1"/>
    </source>
</evidence>
<dbReference type="AlphaFoldDB" id="A0A7J8R3N4"/>
<gene>
    <name evidence="2" type="ORF">Godav_020550</name>
</gene>
<protein>
    <recommendedName>
        <fullName evidence="1">RNase H type-1 domain-containing protein</fullName>
    </recommendedName>
</protein>
<organism evidence="2 3">
    <name type="scientific">Gossypium davidsonii</name>
    <name type="common">Davidson's cotton</name>
    <name type="synonym">Gossypium klotzschianum subsp. davidsonii</name>
    <dbReference type="NCBI Taxonomy" id="34287"/>
    <lineage>
        <taxon>Eukaryota</taxon>
        <taxon>Viridiplantae</taxon>
        <taxon>Streptophyta</taxon>
        <taxon>Embryophyta</taxon>
        <taxon>Tracheophyta</taxon>
        <taxon>Spermatophyta</taxon>
        <taxon>Magnoliopsida</taxon>
        <taxon>eudicotyledons</taxon>
        <taxon>Gunneridae</taxon>
        <taxon>Pentapetalae</taxon>
        <taxon>rosids</taxon>
        <taxon>malvids</taxon>
        <taxon>Malvales</taxon>
        <taxon>Malvaceae</taxon>
        <taxon>Malvoideae</taxon>
        <taxon>Gossypium</taxon>
    </lineage>
</organism>
<feature type="non-terminal residue" evidence="2">
    <location>
        <position position="1"/>
    </location>
</feature>
<dbReference type="PANTHER" id="PTHR47723:SF19">
    <property type="entry name" value="POLYNUCLEOTIDYL TRANSFERASE, RIBONUCLEASE H-LIKE SUPERFAMILY PROTEIN"/>
    <property type="match status" value="1"/>
</dbReference>
<dbReference type="InterPro" id="IPR044730">
    <property type="entry name" value="RNase_H-like_dom_plant"/>
</dbReference>
<dbReference type="Proteomes" id="UP000593561">
    <property type="component" value="Unassembled WGS sequence"/>
</dbReference>
<sequence>MSFWDNLLPLGVFGKTATCLPFKDEGFAAAGGLMRDQNGRWIIGFNRYLRNCIVTEAEFWGILDGLKLILDRIFERWKIQHIPREENTIADKLVKMICDRKSGLRLFEDPPLK</sequence>
<dbReference type="InterPro" id="IPR012337">
    <property type="entry name" value="RNaseH-like_sf"/>
</dbReference>
<dbReference type="InterPro" id="IPR053151">
    <property type="entry name" value="RNase_H-like"/>
</dbReference>
<proteinExistence type="predicted"/>
<evidence type="ECO:0000259" key="1">
    <source>
        <dbReference type="Pfam" id="PF13456"/>
    </source>
</evidence>
<feature type="domain" description="RNase H type-1" evidence="1">
    <location>
        <begin position="23"/>
        <end position="75"/>
    </location>
</feature>
<keyword evidence="3" id="KW-1185">Reference proteome</keyword>
<dbReference type="GO" id="GO:0004523">
    <property type="term" value="F:RNA-DNA hybrid ribonuclease activity"/>
    <property type="evidence" value="ECO:0007669"/>
    <property type="project" value="InterPro"/>
</dbReference>
<name>A0A7J8R3N4_GOSDV</name>
<dbReference type="PANTHER" id="PTHR47723">
    <property type="entry name" value="OS05G0353850 PROTEIN"/>
    <property type="match status" value="1"/>
</dbReference>
<dbReference type="InterPro" id="IPR002156">
    <property type="entry name" value="RNaseH_domain"/>
</dbReference>
<dbReference type="GO" id="GO:0003676">
    <property type="term" value="F:nucleic acid binding"/>
    <property type="evidence" value="ECO:0007669"/>
    <property type="project" value="InterPro"/>
</dbReference>
<accession>A0A7J8R3N4</accession>
<evidence type="ECO:0000313" key="3">
    <source>
        <dbReference type="Proteomes" id="UP000593561"/>
    </source>
</evidence>